<evidence type="ECO:0000313" key="6">
    <source>
        <dbReference type="Proteomes" id="UP000291334"/>
    </source>
</evidence>
<evidence type="ECO:0000313" key="5">
    <source>
        <dbReference type="EMBL" id="TBV05390.1"/>
    </source>
</evidence>
<evidence type="ECO:0000259" key="4">
    <source>
        <dbReference type="PROSITE" id="PS01124"/>
    </source>
</evidence>
<dbReference type="InterPro" id="IPR009057">
    <property type="entry name" value="Homeodomain-like_sf"/>
</dbReference>
<reference evidence="5 6" key="1">
    <citation type="submission" date="2018-06" db="EMBL/GenBank/DDBJ databases">
        <title>Three novel Pseudomonas species isolated from symptomatic oak.</title>
        <authorList>
            <person name="Bueno-Gonzalez V."/>
            <person name="Brady C."/>
        </authorList>
    </citation>
    <scope>NUCLEOTIDE SEQUENCE [LARGE SCALE GENOMIC DNA]</scope>
    <source>
        <strain evidence="5 6">P26B</strain>
    </source>
</reference>
<gene>
    <name evidence="5" type="ORF">DNK34_12665</name>
</gene>
<dbReference type="PANTHER" id="PTHR47894">
    <property type="entry name" value="HTH-TYPE TRANSCRIPTIONAL REGULATOR GADX"/>
    <property type="match status" value="1"/>
</dbReference>
<keyword evidence="6" id="KW-1185">Reference proteome</keyword>
<proteinExistence type="predicted"/>
<dbReference type="SMART" id="SM00342">
    <property type="entry name" value="HTH_ARAC"/>
    <property type="match status" value="1"/>
</dbReference>
<dbReference type="InterPro" id="IPR018060">
    <property type="entry name" value="HTH_AraC"/>
</dbReference>
<dbReference type="RefSeq" id="WP_131174805.1">
    <property type="nucleotide sequence ID" value="NZ_QJUM01000013.1"/>
</dbReference>
<dbReference type="Pfam" id="PF12833">
    <property type="entry name" value="HTH_18"/>
    <property type="match status" value="1"/>
</dbReference>
<evidence type="ECO:0000256" key="1">
    <source>
        <dbReference type="ARBA" id="ARBA00023015"/>
    </source>
</evidence>
<organism evidence="5 6">
    <name type="scientific">Phytopseudomonas dryadis</name>
    <dbReference type="NCBI Taxonomy" id="2487520"/>
    <lineage>
        <taxon>Bacteria</taxon>
        <taxon>Pseudomonadati</taxon>
        <taxon>Pseudomonadota</taxon>
        <taxon>Gammaproteobacteria</taxon>
        <taxon>Pseudomonadales</taxon>
        <taxon>Pseudomonadaceae</taxon>
        <taxon>Phytopseudomonas</taxon>
    </lineage>
</organism>
<dbReference type="PROSITE" id="PS01124">
    <property type="entry name" value="HTH_ARAC_FAMILY_2"/>
    <property type="match status" value="1"/>
</dbReference>
<keyword evidence="3" id="KW-0804">Transcription</keyword>
<feature type="domain" description="HTH araC/xylS-type" evidence="4">
    <location>
        <begin position="235"/>
        <end position="332"/>
    </location>
</feature>
<evidence type="ECO:0000256" key="2">
    <source>
        <dbReference type="ARBA" id="ARBA00023125"/>
    </source>
</evidence>
<evidence type="ECO:0000256" key="3">
    <source>
        <dbReference type="ARBA" id="ARBA00023163"/>
    </source>
</evidence>
<dbReference type="PANTHER" id="PTHR47894:SF1">
    <property type="entry name" value="HTH-TYPE TRANSCRIPTIONAL REGULATOR VQSM"/>
    <property type="match status" value="1"/>
</dbReference>
<dbReference type="Pfam" id="PF12625">
    <property type="entry name" value="Arabinose_bd"/>
    <property type="match status" value="1"/>
</dbReference>
<name>A0ABY1Z891_9GAMM</name>
<dbReference type="SUPFAM" id="SSF46689">
    <property type="entry name" value="Homeodomain-like"/>
    <property type="match status" value="1"/>
</dbReference>
<sequence length="335" mass="37877">MPHSHLTTLHAVVLALDTLCRDGHISREELLAGSGISQDDLQRPQMHISIGQERRVFLNAIARRRDLGLELGQRMHVSSYGLLGFSLLSAATLGEALDVALAFPALLGTLFELRLRRDGEHAWLEARDYREAPELATFNTEFCLASLKLICDDLLGQALPLREARFMHAAPAYRAQYADNFPCAVHFQAADNALVFASHWLDRRLPLADPVTHRDTLERCRQLNREFVSHLALISRVRQLLASQLPAAPGLDGLARQLRCSSRTLRRQLQEVGTSYQALLDELRFEQARQLLEQERLPIARIAEELGYSETASFRHAFQRWSGTSPSRYRRPTLS</sequence>
<accession>A0ABY1Z891</accession>
<keyword evidence="2" id="KW-0238">DNA-binding</keyword>
<dbReference type="InterPro" id="IPR032687">
    <property type="entry name" value="AraC-type_N"/>
</dbReference>
<keyword evidence="1" id="KW-0805">Transcription regulation</keyword>
<dbReference type="Proteomes" id="UP000291334">
    <property type="component" value="Unassembled WGS sequence"/>
</dbReference>
<comment type="caution">
    <text evidence="5">The sequence shown here is derived from an EMBL/GenBank/DDBJ whole genome shotgun (WGS) entry which is preliminary data.</text>
</comment>
<dbReference type="EMBL" id="QJUM01000013">
    <property type="protein sequence ID" value="TBV05390.1"/>
    <property type="molecule type" value="Genomic_DNA"/>
</dbReference>
<dbReference type="PRINTS" id="PR00032">
    <property type="entry name" value="HTHARAC"/>
</dbReference>
<protein>
    <submittedName>
        <fullName evidence="5">AraC family transcriptional regulator</fullName>
    </submittedName>
</protein>
<dbReference type="InterPro" id="IPR020449">
    <property type="entry name" value="Tscrpt_reg_AraC-type_HTH"/>
</dbReference>
<dbReference type="Gene3D" id="1.10.10.60">
    <property type="entry name" value="Homeodomain-like"/>
    <property type="match status" value="1"/>
</dbReference>